<organism evidence="3 5">
    <name type="scientific">Plasmodiophora brassicae</name>
    <name type="common">Clubroot disease agent</name>
    <dbReference type="NCBI Taxonomy" id="37360"/>
    <lineage>
        <taxon>Eukaryota</taxon>
        <taxon>Sar</taxon>
        <taxon>Rhizaria</taxon>
        <taxon>Endomyxa</taxon>
        <taxon>Phytomyxea</taxon>
        <taxon>Plasmodiophorida</taxon>
        <taxon>Plasmodiophoridae</taxon>
        <taxon>Plasmodiophora</taxon>
    </lineage>
</organism>
<dbReference type="InterPro" id="IPR044926">
    <property type="entry name" value="RGS_subdomain_2"/>
</dbReference>
<feature type="transmembrane region" description="Helical" evidence="1">
    <location>
        <begin position="225"/>
        <end position="244"/>
    </location>
</feature>
<gene>
    <name evidence="3" type="ORF">PBRA_004080</name>
    <name evidence="4" type="ORF">PLBR_LOCUS3454</name>
</gene>
<evidence type="ECO:0000313" key="4">
    <source>
        <dbReference type="EMBL" id="SPQ96239.1"/>
    </source>
</evidence>
<keyword evidence="5" id="KW-1185">Reference proteome</keyword>
<sequence length="479" mass="53851">MLDPNLWILMLVSIVLDLFFYPRRMSQFLDQQALAMIRARHPYELVASQFALHVVPQFWLLSQLARSCTTQILFVGVSVPVAIDLFGYRVINLFFTDRINQAKMAEALQRAAEFKRRKIAKAVRSGQVVSVTDTDTAEPATLTMSEQWYLRHQWLQSTAARATVLAGHVILHVIIICADLSTSASCTLTTTVYALLAWFIVINIGLVVVLVLLKGSPREPLAMKWDLLYESLVYIGFVLLYALFQGVQPLRQFDESTFPLRATVLWVLSHAVTYVAILRPLRHSNDIARMHFRLEALMRSPAGREAFGRFLEREFCTELMEFCVGVAKFVDNCNNREIMANQAASVTRSFFADGGTAVAPLDEKRIAEMTEEATQIYETYIDEGSPREINVSGEVRAKLTRVLKGAEHNEAVMHRGATVVNVVPGPNPAPVSKQSSSTVHKNMFEDARREVLSILDMGPFTRFVILPENGKLLKDLDLG</sequence>
<proteinExistence type="predicted"/>
<evidence type="ECO:0000313" key="3">
    <source>
        <dbReference type="EMBL" id="CEO95314.1"/>
    </source>
</evidence>
<feature type="transmembrane region" description="Helical" evidence="1">
    <location>
        <begin position="193"/>
        <end position="213"/>
    </location>
</feature>
<name>A0A0G4IJH1_PLABS</name>
<evidence type="ECO:0000256" key="1">
    <source>
        <dbReference type="SAM" id="Phobius"/>
    </source>
</evidence>
<feature type="domain" description="RGS" evidence="2">
    <location>
        <begin position="293"/>
        <end position="464"/>
    </location>
</feature>
<geneLocation type="mitochondrion" evidence="4"/>
<protein>
    <recommendedName>
        <fullName evidence="2">RGS domain-containing protein</fullName>
    </recommendedName>
</protein>
<dbReference type="InterPro" id="IPR016137">
    <property type="entry name" value="RGS"/>
</dbReference>
<keyword evidence="1" id="KW-0472">Membrane</keyword>
<dbReference type="PANTHER" id="PTHR10845">
    <property type="entry name" value="REGULATOR OF G PROTEIN SIGNALING"/>
    <property type="match status" value="1"/>
</dbReference>
<dbReference type="EMBL" id="CDSF01000013">
    <property type="protein sequence ID" value="CEO95314.1"/>
    <property type="molecule type" value="Genomic_DNA"/>
</dbReference>
<dbReference type="PROSITE" id="PS50132">
    <property type="entry name" value="RGS"/>
    <property type="match status" value="1"/>
</dbReference>
<feature type="transmembrane region" description="Helical" evidence="1">
    <location>
        <begin position="72"/>
        <end position="95"/>
    </location>
</feature>
<dbReference type="CDD" id="cd07440">
    <property type="entry name" value="RGS"/>
    <property type="match status" value="1"/>
</dbReference>
<feature type="transmembrane region" description="Helical" evidence="1">
    <location>
        <begin position="43"/>
        <end position="60"/>
    </location>
</feature>
<feature type="transmembrane region" description="Helical" evidence="1">
    <location>
        <begin position="264"/>
        <end position="281"/>
    </location>
</feature>
<reference evidence="4 6" key="2">
    <citation type="submission" date="2018-03" db="EMBL/GenBank/DDBJ databases">
        <authorList>
            <person name="Fogelqvist J."/>
        </authorList>
    </citation>
    <scope>NUCLEOTIDE SEQUENCE [LARGE SCALE GENOMIC DNA]</scope>
</reference>
<reference evidence="3 5" key="1">
    <citation type="submission" date="2015-02" db="EMBL/GenBank/DDBJ databases">
        <authorList>
            <person name="Chooi Y.-H."/>
        </authorList>
    </citation>
    <scope>NUCLEOTIDE SEQUENCE [LARGE SCALE GENOMIC DNA]</scope>
    <source>
        <strain evidence="3">E3</strain>
    </source>
</reference>
<evidence type="ECO:0000313" key="6">
    <source>
        <dbReference type="Proteomes" id="UP000290189"/>
    </source>
</evidence>
<dbReference type="PANTHER" id="PTHR10845:SF192">
    <property type="entry name" value="DOUBLE HIT, ISOFORM B"/>
    <property type="match status" value="1"/>
</dbReference>
<accession>A0A0G4IJH1</accession>
<evidence type="ECO:0000313" key="5">
    <source>
        <dbReference type="Proteomes" id="UP000039324"/>
    </source>
</evidence>
<feature type="transmembrane region" description="Helical" evidence="1">
    <location>
        <begin position="6"/>
        <end position="22"/>
    </location>
</feature>
<dbReference type="EMBL" id="OVEO01000005">
    <property type="protein sequence ID" value="SPQ96239.1"/>
    <property type="molecule type" value="Genomic_DNA"/>
</dbReference>
<evidence type="ECO:0000259" key="2">
    <source>
        <dbReference type="PROSITE" id="PS50132"/>
    </source>
</evidence>
<dbReference type="Gene3D" id="1.10.167.10">
    <property type="entry name" value="Regulator of G-protein Signalling 4, domain 2"/>
    <property type="match status" value="1"/>
</dbReference>
<dbReference type="InterPro" id="IPR036305">
    <property type="entry name" value="RGS_sf"/>
</dbReference>
<dbReference type="OrthoDB" id="196547at2759"/>
<dbReference type="Proteomes" id="UP000290189">
    <property type="component" value="Unassembled WGS sequence"/>
</dbReference>
<dbReference type="Proteomes" id="UP000039324">
    <property type="component" value="Unassembled WGS sequence"/>
</dbReference>
<keyword evidence="1" id="KW-0812">Transmembrane</keyword>
<keyword evidence="1" id="KW-1133">Transmembrane helix</keyword>
<feature type="transmembrane region" description="Helical" evidence="1">
    <location>
        <begin position="159"/>
        <end position="181"/>
    </location>
</feature>
<keyword evidence="4" id="KW-0496">Mitochondrion</keyword>
<dbReference type="SUPFAM" id="SSF48097">
    <property type="entry name" value="Regulator of G-protein signaling, RGS"/>
    <property type="match status" value="1"/>
</dbReference>
<dbReference type="SMART" id="SM00315">
    <property type="entry name" value="RGS"/>
    <property type="match status" value="1"/>
</dbReference>
<dbReference type="Pfam" id="PF00615">
    <property type="entry name" value="RGS"/>
    <property type="match status" value="1"/>
</dbReference>
<dbReference type="AlphaFoldDB" id="A0A0G4IJH1"/>